<dbReference type="EMBL" id="QFYP01000001">
    <property type="protein sequence ID" value="RAK58947.1"/>
    <property type="molecule type" value="Genomic_DNA"/>
</dbReference>
<dbReference type="PANTHER" id="PTHR10412:SF11">
    <property type="entry name" value="MANNOSYL-OLIGOSACCHARIDE GLUCOSIDASE"/>
    <property type="match status" value="1"/>
</dbReference>
<dbReference type="AlphaFoldDB" id="A0A328AWF8"/>
<evidence type="ECO:0000313" key="5">
    <source>
        <dbReference type="EMBL" id="RAK58947.1"/>
    </source>
</evidence>
<dbReference type="Pfam" id="PF22422">
    <property type="entry name" value="MGH1-like_GH"/>
    <property type="match status" value="1"/>
</dbReference>
<dbReference type="GO" id="GO:0009311">
    <property type="term" value="P:oligosaccharide metabolic process"/>
    <property type="evidence" value="ECO:0007669"/>
    <property type="project" value="InterPro"/>
</dbReference>
<comment type="similarity">
    <text evidence="1">Belongs to the glycosyl hydrolase 63 family.</text>
</comment>
<reference evidence="6" key="1">
    <citation type="submission" date="2018-05" db="EMBL/GenBank/DDBJ databases">
        <authorList>
            <person name="Li X."/>
        </authorList>
    </citation>
    <scope>NUCLEOTIDE SEQUENCE [LARGE SCALE GENOMIC DNA]</scope>
    <source>
        <strain evidence="6">HKS-05</strain>
    </source>
</reference>
<dbReference type="InterPro" id="IPR012341">
    <property type="entry name" value="6hp_glycosidase-like_sf"/>
</dbReference>
<dbReference type="OrthoDB" id="9781878at2"/>
<keyword evidence="2" id="KW-0378">Hydrolase</keyword>
<protein>
    <submittedName>
        <fullName evidence="5">Neutral trehalase</fullName>
    </submittedName>
</protein>
<accession>A0A328AWF8</accession>
<keyword evidence="3" id="KW-0326">Glycosidase</keyword>
<keyword evidence="6" id="KW-1185">Reference proteome</keyword>
<dbReference type="GO" id="GO:0004573">
    <property type="term" value="F:Glc3Man9GlcNAc2 oligosaccharide glucosidase activity"/>
    <property type="evidence" value="ECO:0007669"/>
    <property type="project" value="InterPro"/>
</dbReference>
<evidence type="ECO:0000259" key="4">
    <source>
        <dbReference type="Pfam" id="PF22422"/>
    </source>
</evidence>
<dbReference type="InterPro" id="IPR004888">
    <property type="entry name" value="Glycoside_hydrolase_63"/>
</dbReference>
<evidence type="ECO:0000256" key="1">
    <source>
        <dbReference type="ARBA" id="ARBA00010833"/>
    </source>
</evidence>
<name>A0A328AWF8_9CAUL</name>
<sequence>MQVDETARPSDLKIWRSAAVEILRKNDRGGYTVPTDHLYPFQWNWDSAFCAMGIATFDIDRAWAELESLYLGQWSNGLLPHIVFHDVVDSYYPGPEVWGANHSPQTSGISQPPVTATSARFILDRAKGDERSEARAAALYPKILALHDWWARERDPDGTGLVGVLHPWESGADNSPVWDGPLNGTPATQTVFNRRDVALVDATMRPRQWEYERYIYLVELYRSLGWDGPRMWAQTPFKVADVGLNAILMRDEHDLRFLATRFGTEAERRRLSARAAQRQKGLETLWDAKAGAYYSRDLVSGEPIPIASHAGFLPLWGGLDSPDRVARLAAELRRWLDLCQFGAPTMAPDSPEFDQRRYWRGPVWAIVNWMIGDGLARHGVDDLAQRLRDDTRRLMEQAGFCEYYDPLTGEGLGGGVFSWTAAVGLAWALA</sequence>
<dbReference type="GO" id="GO:0006487">
    <property type="term" value="P:protein N-linked glycosylation"/>
    <property type="evidence" value="ECO:0007669"/>
    <property type="project" value="TreeGrafter"/>
</dbReference>
<dbReference type="PANTHER" id="PTHR10412">
    <property type="entry name" value="MANNOSYL-OLIGOSACCHARIDE GLUCOSIDASE"/>
    <property type="match status" value="1"/>
</dbReference>
<proteinExistence type="inferred from homology"/>
<feature type="domain" description="Mannosylglycerate hydrolase MGH1-like glycoside hydrolase" evidence="4">
    <location>
        <begin position="39"/>
        <end position="420"/>
    </location>
</feature>
<gene>
    <name evidence="5" type="ORF">DJ021_03585</name>
</gene>
<organism evidence="5 6">
    <name type="scientific">Phenylobacterium hankyongense</name>
    <dbReference type="NCBI Taxonomy" id="1813876"/>
    <lineage>
        <taxon>Bacteria</taxon>
        <taxon>Pseudomonadati</taxon>
        <taxon>Pseudomonadota</taxon>
        <taxon>Alphaproteobacteria</taxon>
        <taxon>Caulobacterales</taxon>
        <taxon>Caulobacteraceae</taxon>
        <taxon>Phenylobacterium</taxon>
    </lineage>
</organism>
<comment type="caution">
    <text evidence="5">The sequence shown here is derived from an EMBL/GenBank/DDBJ whole genome shotgun (WGS) entry which is preliminary data.</text>
</comment>
<evidence type="ECO:0000256" key="2">
    <source>
        <dbReference type="ARBA" id="ARBA00022801"/>
    </source>
</evidence>
<dbReference type="SUPFAM" id="SSF48208">
    <property type="entry name" value="Six-hairpin glycosidases"/>
    <property type="match status" value="1"/>
</dbReference>
<dbReference type="InterPro" id="IPR008928">
    <property type="entry name" value="6-hairpin_glycosidase_sf"/>
</dbReference>
<evidence type="ECO:0000313" key="6">
    <source>
        <dbReference type="Proteomes" id="UP000249842"/>
    </source>
</evidence>
<dbReference type="Gene3D" id="1.50.10.10">
    <property type="match status" value="1"/>
</dbReference>
<dbReference type="Proteomes" id="UP000249842">
    <property type="component" value="Unassembled WGS sequence"/>
</dbReference>
<evidence type="ECO:0000256" key="3">
    <source>
        <dbReference type="ARBA" id="ARBA00023295"/>
    </source>
</evidence>
<dbReference type="InterPro" id="IPR054491">
    <property type="entry name" value="MGH1-like_GH"/>
</dbReference>